<gene>
    <name evidence="2" type="ORF">UFOPK4179_00187</name>
</gene>
<proteinExistence type="predicted"/>
<accession>A0A6J6AEU2</accession>
<protein>
    <submittedName>
        <fullName evidence="2">Unannotated protein</fullName>
    </submittedName>
</protein>
<name>A0A6J6AEU2_9ZZZZ</name>
<feature type="compositionally biased region" description="Basic and acidic residues" evidence="1">
    <location>
        <begin position="414"/>
        <end position="440"/>
    </location>
</feature>
<feature type="region of interest" description="Disordered" evidence="1">
    <location>
        <begin position="88"/>
        <end position="162"/>
    </location>
</feature>
<reference evidence="2" key="1">
    <citation type="submission" date="2020-05" db="EMBL/GenBank/DDBJ databases">
        <authorList>
            <person name="Chiriac C."/>
            <person name="Salcher M."/>
            <person name="Ghai R."/>
            <person name="Kavagutti S V."/>
        </authorList>
    </citation>
    <scope>NUCLEOTIDE SEQUENCE</scope>
</reference>
<organism evidence="2">
    <name type="scientific">freshwater metagenome</name>
    <dbReference type="NCBI Taxonomy" id="449393"/>
    <lineage>
        <taxon>unclassified sequences</taxon>
        <taxon>metagenomes</taxon>
        <taxon>ecological metagenomes</taxon>
    </lineage>
</organism>
<evidence type="ECO:0000313" key="2">
    <source>
        <dbReference type="EMBL" id="CAB4367405.1"/>
    </source>
</evidence>
<dbReference type="AlphaFoldDB" id="A0A6J6AEU2"/>
<evidence type="ECO:0000256" key="1">
    <source>
        <dbReference type="SAM" id="MobiDB-lite"/>
    </source>
</evidence>
<sequence>MPMSRRIEIELTSKRPDGTWTWRAAGAREPRGEVLDSVVPAGSNVKDVMRADVETDLDGSRVLSITPPKAKNVRTGLLEILPSTKSFEPVTQQLAKKGSRGGEDRKGPRRERKDGDKPRGERKDGDRARGDRKEGAEGKSDRPRRQFFDAPPELPQRPKAKRIRPLRVNIDAVLAELPQAHRTIAETVLNGGVPAVRAAIEEQNRLAVAAGQEKVPSEGLLQIAEQLLPRLRVAEWRDKALSAEKIIHDIDLRDLRSIVVTADQLVAIDEDTRALVAKMKQGLVIRQETETKNWLDDVAAATTVGRVVRALRLSSQPPKAGVPFPAPLAAQVVTATVAGLTIDAPSERWIALLEAAAFSPVHAKVLPAAVPTVVSEDLVKTVTRLGPLMPQIAALFGIAVDPKARPPRPLQMPRNDKAPHKRAGDLNKSADNKQTSDKPRRGPKPVDSQSDAPAVEAPATLIETPISAPEAPEAVAVVVPEAVAEDTAVDVAPEQETAAE</sequence>
<feature type="compositionally biased region" description="Basic and acidic residues" evidence="1">
    <location>
        <begin position="100"/>
        <end position="147"/>
    </location>
</feature>
<dbReference type="EMBL" id="CAETWZ010000009">
    <property type="protein sequence ID" value="CAB4367405.1"/>
    <property type="molecule type" value="Genomic_DNA"/>
</dbReference>
<feature type="region of interest" description="Disordered" evidence="1">
    <location>
        <begin position="404"/>
        <end position="469"/>
    </location>
</feature>